<reference evidence="1" key="2">
    <citation type="submission" date="2007-03" db="EMBL/GenBank/DDBJ databases">
        <authorList>
            <consortium name="The International Medicago Genome Annotation Group"/>
        </authorList>
    </citation>
    <scope>NUCLEOTIDE SEQUENCE</scope>
</reference>
<sequence length="91" mass="10364">MYLVPTQLKELTFFFKLVIKKLQKGIDLAVADTKERVTCIISDAFLAPSFLVAQQLNVPWIPVWVSLSCSISAHFYTDFIRENIAENNAKD</sequence>
<dbReference type="AlphaFoldDB" id="Q2HV91"/>
<dbReference type="Gene3D" id="3.40.50.2000">
    <property type="entry name" value="Glycogen Phosphorylase B"/>
    <property type="match status" value="1"/>
</dbReference>
<protein>
    <submittedName>
        <fullName evidence="1">Flavonoid 3-O-galactosyl transferase, putative</fullName>
    </submittedName>
</protein>
<proteinExistence type="predicted"/>
<dbReference type="ProMEX" id="Q2HV91"/>
<gene>
    <name evidence="1" type="ORF">MtrDRAFT_AC148971g35v2</name>
</gene>
<evidence type="ECO:0000313" key="1">
    <source>
        <dbReference type="EMBL" id="ABD28556.2"/>
    </source>
</evidence>
<name>Q2HV91_MEDTR</name>
<dbReference type="GO" id="GO:0016740">
    <property type="term" value="F:transferase activity"/>
    <property type="evidence" value="ECO:0007669"/>
    <property type="project" value="UniProtKB-KW"/>
</dbReference>
<dbReference type="SUPFAM" id="SSF53756">
    <property type="entry name" value="UDP-Glycosyltransferase/glycogen phosphorylase"/>
    <property type="match status" value="1"/>
</dbReference>
<accession>Q2HV91</accession>
<organism evidence="1">
    <name type="scientific">Medicago truncatula</name>
    <name type="common">Barrel medic</name>
    <name type="synonym">Medicago tribuloides</name>
    <dbReference type="NCBI Taxonomy" id="3880"/>
    <lineage>
        <taxon>Eukaryota</taxon>
        <taxon>Viridiplantae</taxon>
        <taxon>Streptophyta</taxon>
        <taxon>Embryophyta</taxon>
        <taxon>Tracheophyta</taxon>
        <taxon>Spermatophyta</taxon>
        <taxon>Magnoliopsida</taxon>
        <taxon>eudicotyledons</taxon>
        <taxon>Gunneridae</taxon>
        <taxon>Pentapetalae</taxon>
        <taxon>rosids</taxon>
        <taxon>fabids</taxon>
        <taxon>Fabales</taxon>
        <taxon>Fabaceae</taxon>
        <taxon>Papilionoideae</taxon>
        <taxon>50 kb inversion clade</taxon>
        <taxon>NPAAA clade</taxon>
        <taxon>Hologalegina</taxon>
        <taxon>IRL clade</taxon>
        <taxon>Trifolieae</taxon>
        <taxon>Medicago</taxon>
    </lineage>
</organism>
<keyword evidence="1" id="KW-0808">Transferase</keyword>
<reference evidence="1" key="1">
    <citation type="submission" date="2004-07" db="EMBL/GenBank/DDBJ databases">
        <authorList>
            <person name="Town C.D."/>
        </authorList>
    </citation>
    <scope>NUCLEOTIDE SEQUENCE</scope>
</reference>
<dbReference type="EMBL" id="AC148971">
    <property type="protein sequence ID" value="ABD28556.2"/>
    <property type="molecule type" value="Genomic_DNA"/>
</dbReference>